<feature type="signal peptide" evidence="3">
    <location>
        <begin position="1"/>
        <end position="20"/>
    </location>
</feature>
<feature type="chain" id="PRO_5042255424" description="X8 domain-containing protein" evidence="3">
    <location>
        <begin position="21"/>
        <end position="176"/>
    </location>
</feature>
<feature type="domain" description="X8" evidence="4">
    <location>
        <begin position="21"/>
        <end position="107"/>
    </location>
</feature>
<dbReference type="PANTHER" id="PTHR31044:SF60">
    <property type="entry name" value="PLASMODESMATA CALLOSE-BINDING PROTEIN 4"/>
    <property type="match status" value="1"/>
</dbReference>
<name>A0AAD4IWH6_PERFH</name>
<gene>
    <name evidence="5" type="ORF">C2S53_007777</name>
</gene>
<dbReference type="GO" id="GO:0009506">
    <property type="term" value="C:plasmodesma"/>
    <property type="evidence" value="ECO:0007669"/>
    <property type="project" value="UniProtKB-ARBA"/>
</dbReference>
<dbReference type="InterPro" id="IPR012946">
    <property type="entry name" value="X8"/>
</dbReference>
<proteinExistence type="predicted"/>
<dbReference type="Pfam" id="PF07983">
    <property type="entry name" value="X8"/>
    <property type="match status" value="1"/>
</dbReference>
<dbReference type="InterPro" id="IPR044788">
    <property type="entry name" value="X8_dom_prot"/>
</dbReference>
<organism evidence="5 6">
    <name type="scientific">Perilla frutescens var. hirtella</name>
    <name type="common">Perilla citriodora</name>
    <name type="synonym">Perilla setoyensis</name>
    <dbReference type="NCBI Taxonomy" id="608512"/>
    <lineage>
        <taxon>Eukaryota</taxon>
        <taxon>Viridiplantae</taxon>
        <taxon>Streptophyta</taxon>
        <taxon>Embryophyta</taxon>
        <taxon>Tracheophyta</taxon>
        <taxon>Spermatophyta</taxon>
        <taxon>Magnoliopsida</taxon>
        <taxon>eudicotyledons</taxon>
        <taxon>Gunneridae</taxon>
        <taxon>Pentapetalae</taxon>
        <taxon>asterids</taxon>
        <taxon>lamiids</taxon>
        <taxon>Lamiales</taxon>
        <taxon>Lamiaceae</taxon>
        <taxon>Nepetoideae</taxon>
        <taxon>Elsholtzieae</taxon>
        <taxon>Perilla</taxon>
    </lineage>
</organism>
<feature type="region of interest" description="Disordered" evidence="2">
    <location>
        <begin position="113"/>
        <end position="144"/>
    </location>
</feature>
<dbReference type="Proteomes" id="UP001190926">
    <property type="component" value="Unassembled WGS sequence"/>
</dbReference>
<dbReference type="PANTHER" id="PTHR31044">
    <property type="entry name" value="BETA-1,3 GLUCANASE"/>
    <property type="match status" value="1"/>
</dbReference>
<evidence type="ECO:0000313" key="5">
    <source>
        <dbReference type="EMBL" id="KAH6822450.1"/>
    </source>
</evidence>
<dbReference type="Gene3D" id="1.20.58.1040">
    <property type="match status" value="1"/>
</dbReference>
<reference evidence="5 6" key="1">
    <citation type="journal article" date="2021" name="Nat. Commun.">
        <title>Incipient diploidization of the medicinal plant Perilla within 10,000 years.</title>
        <authorList>
            <person name="Zhang Y."/>
            <person name="Shen Q."/>
            <person name="Leng L."/>
            <person name="Zhang D."/>
            <person name="Chen S."/>
            <person name="Shi Y."/>
            <person name="Ning Z."/>
            <person name="Chen S."/>
        </authorList>
    </citation>
    <scope>NUCLEOTIDE SEQUENCE [LARGE SCALE GENOMIC DNA]</scope>
    <source>
        <strain evidence="6">cv. PC099</strain>
    </source>
</reference>
<keyword evidence="6" id="KW-1185">Reference proteome</keyword>
<dbReference type="EMBL" id="SDAM02001264">
    <property type="protein sequence ID" value="KAH6822450.1"/>
    <property type="molecule type" value="Genomic_DNA"/>
</dbReference>
<evidence type="ECO:0000259" key="4">
    <source>
        <dbReference type="SMART" id="SM00768"/>
    </source>
</evidence>
<evidence type="ECO:0000256" key="1">
    <source>
        <dbReference type="ARBA" id="ARBA00022729"/>
    </source>
</evidence>
<evidence type="ECO:0000313" key="6">
    <source>
        <dbReference type="Proteomes" id="UP001190926"/>
    </source>
</evidence>
<evidence type="ECO:0000256" key="2">
    <source>
        <dbReference type="SAM" id="MobiDB-lite"/>
    </source>
</evidence>
<keyword evidence="1 3" id="KW-0732">Signal</keyword>
<evidence type="ECO:0000256" key="3">
    <source>
        <dbReference type="SAM" id="SignalP"/>
    </source>
</evidence>
<protein>
    <recommendedName>
        <fullName evidence="4">X8 domain-containing protein</fullName>
    </recommendedName>
</protein>
<comment type="caution">
    <text evidence="5">The sequence shown here is derived from an EMBL/GenBank/DDBJ whole genome shotgun (WGS) entry which is preliminary data.</text>
</comment>
<dbReference type="SMART" id="SM00768">
    <property type="entry name" value="X8"/>
    <property type="match status" value="1"/>
</dbReference>
<accession>A0AAD4IWH6</accession>
<sequence length="176" mass="17658">MSAFVFGFVLFLAMAASSDASYCMCNSGVSDSVLQKNIDYACGAGADCSAIMQNGACYNPNTVKDHCNYAVNSYYQRKNQASGSCDFQGTANVSLTGPTSVASGCVYQASPSSGGSTTPATPGGGTTFPGTTSGSLAPTGSGGFGTDNNNGATVTLSSLPVLLVSLSLFLLVSTLI</sequence>
<dbReference type="AlphaFoldDB" id="A0AAD4IWH6"/>